<comment type="caution">
    <text evidence="1">The sequence shown here is derived from an EMBL/GenBank/DDBJ whole genome shotgun (WGS) entry which is preliminary data.</text>
</comment>
<dbReference type="RefSeq" id="WP_402387479.1">
    <property type="nucleotide sequence ID" value="NZ_JBIUYY010000021.1"/>
</dbReference>
<evidence type="ECO:0008006" key="3">
    <source>
        <dbReference type="Google" id="ProtNLM"/>
    </source>
</evidence>
<protein>
    <recommendedName>
        <fullName evidence="3">DUF2256 domain-containing protein</fullName>
    </recommendedName>
</protein>
<evidence type="ECO:0000313" key="1">
    <source>
        <dbReference type="EMBL" id="MFJ2825768.1"/>
    </source>
</evidence>
<name>A0ABW8ER82_STRT5</name>
<reference evidence="1 2" key="1">
    <citation type="submission" date="2024-10" db="EMBL/GenBank/DDBJ databases">
        <title>The Natural Products Discovery Center: Release of the First 8490 Sequenced Strains for Exploring Actinobacteria Biosynthetic Diversity.</title>
        <authorList>
            <person name="Kalkreuter E."/>
            <person name="Kautsar S.A."/>
            <person name="Yang D."/>
            <person name="Bader C.D."/>
            <person name="Teijaro C.N."/>
            <person name="Fluegel L."/>
            <person name="Davis C.M."/>
            <person name="Simpson J.R."/>
            <person name="Lauterbach L."/>
            <person name="Steele A.D."/>
            <person name="Gui C."/>
            <person name="Meng S."/>
            <person name="Li G."/>
            <person name="Viehrig K."/>
            <person name="Ye F."/>
            <person name="Su P."/>
            <person name="Kiefer A.F."/>
            <person name="Nichols A."/>
            <person name="Cepeda A.J."/>
            <person name="Yan W."/>
            <person name="Fan B."/>
            <person name="Jiang Y."/>
            <person name="Adhikari A."/>
            <person name="Zheng C.-J."/>
            <person name="Schuster L."/>
            <person name="Cowan T.M."/>
            <person name="Smanski M.J."/>
            <person name="Chevrette M.G."/>
            <person name="De Carvalho L.P.S."/>
            <person name="Shen B."/>
        </authorList>
    </citation>
    <scope>NUCLEOTIDE SEQUENCE [LARGE SCALE GENOMIC DNA]</scope>
    <source>
        <strain evidence="1 2">NPDC087220</strain>
    </source>
</reference>
<sequence>MGEKKVRTAPCQFCGCPVVHRWYRAPHCNRSCWIRDVRANFWHNLFR</sequence>
<proteinExistence type="predicted"/>
<dbReference type="Proteomes" id="UP001617351">
    <property type="component" value="Unassembled WGS sequence"/>
</dbReference>
<dbReference type="EMBL" id="JBIUYY010000021">
    <property type="protein sequence ID" value="MFJ2825768.1"/>
    <property type="molecule type" value="Genomic_DNA"/>
</dbReference>
<gene>
    <name evidence="1" type="ORF">ACIO7M_32325</name>
</gene>
<evidence type="ECO:0000313" key="2">
    <source>
        <dbReference type="Proteomes" id="UP001617351"/>
    </source>
</evidence>
<accession>A0ABW8ER82</accession>
<organism evidence="1 2">
    <name type="scientific">Streptomyces toxytricini</name>
    <name type="common">Actinomyces toxytricini</name>
    <dbReference type="NCBI Taxonomy" id="67369"/>
    <lineage>
        <taxon>Bacteria</taxon>
        <taxon>Bacillati</taxon>
        <taxon>Actinomycetota</taxon>
        <taxon>Actinomycetes</taxon>
        <taxon>Kitasatosporales</taxon>
        <taxon>Streptomycetaceae</taxon>
        <taxon>Streptomyces</taxon>
    </lineage>
</organism>
<keyword evidence="2" id="KW-1185">Reference proteome</keyword>